<sequence>MRQRSLSVLIATATGLAMTGLLATPATAMPADHRAGTASGGTFHTTSWDRTTAEIEETSFATPITSWDTAVRGTTVALGAGGDDRPGRPHDTRVWAGGTGAAADARTVNRTENTEETAPSRRPASQFA</sequence>
<comment type="caution">
    <text evidence="3">The sequence shown here is derived from an EMBL/GenBank/DDBJ whole genome shotgun (WGS) entry which is preliminary data.</text>
</comment>
<reference evidence="3" key="1">
    <citation type="submission" date="2021-01" db="EMBL/GenBank/DDBJ databases">
        <title>Whole genome shotgun sequence of Actinoplanes cyaneus NBRC 14990.</title>
        <authorList>
            <person name="Komaki H."/>
            <person name="Tamura T."/>
        </authorList>
    </citation>
    <scope>NUCLEOTIDE SEQUENCE</scope>
    <source>
        <strain evidence="3">NBRC 14990</strain>
    </source>
</reference>
<gene>
    <name evidence="3" type="ORF">Acy02nite_85100</name>
</gene>
<proteinExistence type="predicted"/>
<accession>A0A919IRW1</accession>
<feature type="signal peptide" evidence="2">
    <location>
        <begin position="1"/>
        <end position="28"/>
    </location>
</feature>
<dbReference type="EMBL" id="BOMH01000078">
    <property type="protein sequence ID" value="GID70629.1"/>
    <property type="molecule type" value="Genomic_DNA"/>
</dbReference>
<organism evidence="3 4">
    <name type="scientific">Actinoplanes cyaneus</name>
    <dbReference type="NCBI Taxonomy" id="52696"/>
    <lineage>
        <taxon>Bacteria</taxon>
        <taxon>Bacillati</taxon>
        <taxon>Actinomycetota</taxon>
        <taxon>Actinomycetes</taxon>
        <taxon>Micromonosporales</taxon>
        <taxon>Micromonosporaceae</taxon>
        <taxon>Actinoplanes</taxon>
    </lineage>
</organism>
<dbReference type="Proteomes" id="UP000619479">
    <property type="component" value="Unassembled WGS sequence"/>
</dbReference>
<evidence type="ECO:0000313" key="3">
    <source>
        <dbReference type="EMBL" id="GID70629.1"/>
    </source>
</evidence>
<feature type="chain" id="PRO_5039631406" evidence="2">
    <location>
        <begin position="29"/>
        <end position="128"/>
    </location>
</feature>
<evidence type="ECO:0000256" key="1">
    <source>
        <dbReference type="SAM" id="MobiDB-lite"/>
    </source>
</evidence>
<keyword evidence="4" id="KW-1185">Reference proteome</keyword>
<evidence type="ECO:0000256" key="2">
    <source>
        <dbReference type="SAM" id="SignalP"/>
    </source>
</evidence>
<dbReference type="RefSeq" id="WP_203754722.1">
    <property type="nucleotide sequence ID" value="NZ_BAAAUC010000057.1"/>
</dbReference>
<feature type="region of interest" description="Disordered" evidence="1">
    <location>
        <begin position="77"/>
        <end position="128"/>
    </location>
</feature>
<dbReference type="AlphaFoldDB" id="A0A919IRW1"/>
<feature type="compositionally biased region" description="Basic and acidic residues" evidence="1">
    <location>
        <begin position="82"/>
        <end position="93"/>
    </location>
</feature>
<evidence type="ECO:0000313" key="4">
    <source>
        <dbReference type="Proteomes" id="UP000619479"/>
    </source>
</evidence>
<keyword evidence="2" id="KW-0732">Signal</keyword>
<protein>
    <submittedName>
        <fullName evidence="3">Uncharacterized protein</fullName>
    </submittedName>
</protein>
<name>A0A919IRW1_9ACTN</name>